<dbReference type="InterPro" id="IPR027945">
    <property type="entry name" value="SseB_C"/>
</dbReference>
<dbReference type="EMBL" id="DWYG01000066">
    <property type="protein sequence ID" value="HJB41719.1"/>
    <property type="molecule type" value="Genomic_DNA"/>
</dbReference>
<dbReference type="Pfam" id="PF07179">
    <property type="entry name" value="SseB"/>
    <property type="match status" value="1"/>
</dbReference>
<reference evidence="4" key="1">
    <citation type="journal article" date="2021" name="PeerJ">
        <title>Extensive microbial diversity within the chicken gut microbiome revealed by metagenomics and culture.</title>
        <authorList>
            <person name="Gilroy R."/>
            <person name="Ravi A."/>
            <person name="Getino M."/>
            <person name="Pursley I."/>
            <person name="Horton D.L."/>
            <person name="Alikhan N.F."/>
            <person name="Baker D."/>
            <person name="Gharbi K."/>
            <person name="Hall N."/>
            <person name="Watson M."/>
            <person name="Adriaenssens E.M."/>
            <person name="Foster-Nyarko E."/>
            <person name="Jarju S."/>
            <person name="Secka A."/>
            <person name="Antonio M."/>
            <person name="Oren A."/>
            <person name="Chaudhuri R.R."/>
            <person name="La Ragione R."/>
            <person name="Hildebrand F."/>
            <person name="Pallen M.J."/>
        </authorList>
    </citation>
    <scope>NUCLEOTIDE SEQUENCE</scope>
    <source>
        <strain evidence="4">ChiBcec8-13705</strain>
    </source>
</reference>
<feature type="domain" description="SseB protein N-terminal" evidence="2">
    <location>
        <begin position="40"/>
        <end position="168"/>
    </location>
</feature>
<evidence type="ECO:0000259" key="2">
    <source>
        <dbReference type="Pfam" id="PF07179"/>
    </source>
</evidence>
<proteinExistence type="predicted"/>
<gene>
    <name evidence="4" type="ORF">H9945_04400</name>
</gene>
<name>A0A9D2S384_9FIRM</name>
<feature type="region of interest" description="Disordered" evidence="1">
    <location>
        <begin position="1"/>
        <end position="23"/>
    </location>
</feature>
<evidence type="ECO:0000256" key="1">
    <source>
        <dbReference type="SAM" id="MobiDB-lite"/>
    </source>
</evidence>
<protein>
    <submittedName>
        <fullName evidence="4">Enhanced serine sensitivity protein SseB</fullName>
    </submittedName>
</protein>
<sequence length="311" mass="34519">MNKESQKNGHNQGRAQAKPAAKPMRILNPATKQPVSNPALNEAAKALRAENNAQNLNVVINALTRAVLIAPARVDMSEAPKPDANGRIAVPKNTRINFSLIKTKDGKSYFPAFSNEEELRKWKQGPIHQVMVLRFDDYARMLEQNSAVSGFVVDPFGDNLRFESKMVASIKQQHDAAVARAQAGLRQTKVKPGDKITIVEPSVYPDQLLDPLCEALADNQKVAAAYLQVMLVNDTDRYYLLVLDAPRDDQMLLAVSKALRGYMTSPDRKMEINITTSDTPLGQQGMRDSEPFYVRGKGRIDNLDDEDDSQS</sequence>
<evidence type="ECO:0000313" key="5">
    <source>
        <dbReference type="Proteomes" id="UP000886803"/>
    </source>
</evidence>
<dbReference type="Proteomes" id="UP000886803">
    <property type="component" value="Unassembled WGS sequence"/>
</dbReference>
<organism evidence="4 5">
    <name type="scientific">Candidatus Gemmiger avicola</name>
    <dbReference type="NCBI Taxonomy" id="2838605"/>
    <lineage>
        <taxon>Bacteria</taxon>
        <taxon>Bacillati</taxon>
        <taxon>Bacillota</taxon>
        <taxon>Clostridia</taxon>
        <taxon>Eubacteriales</taxon>
        <taxon>Gemmiger</taxon>
    </lineage>
</organism>
<dbReference type="InterPro" id="IPR009839">
    <property type="entry name" value="SseB_N"/>
</dbReference>
<accession>A0A9D2S384</accession>
<dbReference type="AlphaFoldDB" id="A0A9D2S384"/>
<evidence type="ECO:0000313" key="4">
    <source>
        <dbReference type="EMBL" id="HJB41719.1"/>
    </source>
</evidence>
<dbReference type="Pfam" id="PF14581">
    <property type="entry name" value="SseB_C"/>
    <property type="match status" value="1"/>
</dbReference>
<evidence type="ECO:0000259" key="3">
    <source>
        <dbReference type="Pfam" id="PF14581"/>
    </source>
</evidence>
<feature type="domain" description="SseB protein C-terminal" evidence="3">
    <location>
        <begin position="191"/>
        <end position="295"/>
    </location>
</feature>
<reference evidence="4" key="2">
    <citation type="submission" date="2021-04" db="EMBL/GenBank/DDBJ databases">
        <authorList>
            <person name="Gilroy R."/>
        </authorList>
    </citation>
    <scope>NUCLEOTIDE SEQUENCE</scope>
    <source>
        <strain evidence="4">ChiBcec8-13705</strain>
    </source>
</reference>
<comment type="caution">
    <text evidence="4">The sequence shown here is derived from an EMBL/GenBank/DDBJ whole genome shotgun (WGS) entry which is preliminary data.</text>
</comment>